<gene>
    <name evidence="2" type="ORF">K452DRAFT_288374</name>
</gene>
<keyword evidence="1" id="KW-0732">Signal</keyword>
<feature type="chain" id="PRO_5025444772" description="Transglycosylase SLT domain-containing protein" evidence="1">
    <location>
        <begin position="16"/>
        <end position="270"/>
    </location>
</feature>
<evidence type="ECO:0000313" key="2">
    <source>
        <dbReference type="EMBL" id="KAF2140986.1"/>
    </source>
</evidence>
<sequence>MRLSTVFLLATSALAFPTSQPQAAHDSPSISARGIYNIVAGALGANWYTPYSQQKSGQSGSGSESSVSYEKYCGSVAKYPPMKKWQTFDSLWQINLPVIKSKGTSDKLIAVLKAKILAIALESQVDARVILATIMQESGGKLDVPCTAKVNCGIMQGPPGSQSYDSSNPAKSIESMIRVGVHGHEGSWPNGGPGLAWLIALGHTDPTVAIKNKGNLYEALRAYNTGRLSDPSNLDIAKSGTPSYVNDIANRLRGWDGSGTGQVNANLACH</sequence>
<dbReference type="RefSeq" id="XP_033396699.1">
    <property type="nucleotide sequence ID" value="XM_033540642.1"/>
</dbReference>
<evidence type="ECO:0000313" key="3">
    <source>
        <dbReference type="Proteomes" id="UP000799438"/>
    </source>
</evidence>
<keyword evidence="3" id="KW-1185">Reference proteome</keyword>
<dbReference type="OrthoDB" id="1193027at2759"/>
<proteinExistence type="predicted"/>
<organism evidence="2 3">
    <name type="scientific">Aplosporella prunicola CBS 121167</name>
    <dbReference type="NCBI Taxonomy" id="1176127"/>
    <lineage>
        <taxon>Eukaryota</taxon>
        <taxon>Fungi</taxon>
        <taxon>Dikarya</taxon>
        <taxon>Ascomycota</taxon>
        <taxon>Pezizomycotina</taxon>
        <taxon>Dothideomycetes</taxon>
        <taxon>Dothideomycetes incertae sedis</taxon>
        <taxon>Botryosphaeriales</taxon>
        <taxon>Aplosporellaceae</taxon>
        <taxon>Aplosporella</taxon>
    </lineage>
</organism>
<evidence type="ECO:0000256" key="1">
    <source>
        <dbReference type="SAM" id="SignalP"/>
    </source>
</evidence>
<dbReference type="Gene3D" id="1.10.530.10">
    <property type="match status" value="1"/>
</dbReference>
<dbReference type="Proteomes" id="UP000799438">
    <property type="component" value="Unassembled WGS sequence"/>
</dbReference>
<dbReference type="AlphaFoldDB" id="A0A6A6BAE0"/>
<dbReference type="GeneID" id="54298138"/>
<accession>A0A6A6BAE0</accession>
<name>A0A6A6BAE0_9PEZI</name>
<evidence type="ECO:0008006" key="4">
    <source>
        <dbReference type="Google" id="ProtNLM"/>
    </source>
</evidence>
<protein>
    <recommendedName>
        <fullName evidence="4">Transglycosylase SLT domain-containing protein</fullName>
    </recommendedName>
</protein>
<dbReference type="EMBL" id="ML995488">
    <property type="protein sequence ID" value="KAF2140986.1"/>
    <property type="molecule type" value="Genomic_DNA"/>
</dbReference>
<feature type="signal peptide" evidence="1">
    <location>
        <begin position="1"/>
        <end position="15"/>
    </location>
</feature>
<reference evidence="2" key="1">
    <citation type="journal article" date="2020" name="Stud. Mycol.">
        <title>101 Dothideomycetes genomes: a test case for predicting lifestyles and emergence of pathogens.</title>
        <authorList>
            <person name="Haridas S."/>
            <person name="Albert R."/>
            <person name="Binder M."/>
            <person name="Bloem J."/>
            <person name="Labutti K."/>
            <person name="Salamov A."/>
            <person name="Andreopoulos B."/>
            <person name="Baker S."/>
            <person name="Barry K."/>
            <person name="Bills G."/>
            <person name="Bluhm B."/>
            <person name="Cannon C."/>
            <person name="Castanera R."/>
            <person name="Culley D."/>
            <person name="Daum C."/>
            <person name="Ezra D."/>
            <person name="Gonzalez J."/>
            <person name="Henrissat B."/>
            <person name="Kuo A."/>
            <person name="Liang C."/>
            <person name="Lipzen A."/>
            <person name="Lutzoni F."/>
            <person name="Magnuson J."/>
            <person name="Mondo S."/>
            <person name="Nolan M."/>
            <person name="Ohm R."/>
            <person name="Pangilinan J."/>
            <person name="Park H.-J."/>
            <person name="Ramirez L."/>
            <person name="Alfaro M."/>
            <person name="Sun H."/>
            <person name="Tritt A."/>
            <person name="Yoshinaga Y."/>
            <person name="Zwiers L.-H."/>
            <person name="Turgeon B."/>
            <person name="Goodwin S."/>
            <person name="Spatafora J."/>
            <person name="Crous P."/>
            <person name="Grigoriev I."/>
        </authorList>
    </citation>
    <scope>NUCLEOTIDE SEQUENCE</scope>
    <source>
        <strain evidence="2">CBS 121167</strain>
    </source>
</reference>